<feature type="compositionally biased region" description="Basic and acidic residues" evidence="1">
    <location>
        <begin position="169"/>
        <end position="184"/>
    </location>
</feature>
<feature type="compositionally biased region" description="Low complexity" evidence="1">
    <location>
        <begin position="955"/>
        <end position="964"/>
    </location>
</feature>
<feature type="compositionally biased region" description="Polar residues" evidence="1">
    <location>
        <begin position="76"/>
        <end position="121"/>
    </location>
</feature>
<feature type="region of interest" description="Disordered" evidence="1">
    <location>
        <begin position="858"/>
        <end position="903"/>
    </location>
</feature>
<accession>A0AAW0WBL8</accession>
<feature type="compositionally biased region" description="Polar residues" evidence="1">
    <location>
        <begin position="34"/>
        <end position="45"/>
    </location>
</feature>
<feature type="region of interest" description="Disordered" evidence="1">
    <location>
        <begin position="361"/>
        <end position="419"/>
    </location>
</feature>
<dbReference type="AlphaFoldDB" id="A0AAW0WBL8"/>
<feature type="non-terminal residue" evidence="2">
    <location>
        <position position="1"/>
    </location>
</feature>
<reference evidence="2 3" key="1">
    <citation type="journal article" date="2024" name="BMC Genomics">
        <title>Genome assembly of redclaw crayfish (Cherax quadricarinatus) provides insights into its immune adaptation and hypoxia tolerance.</title>
        <authorList>
            <person name="Liu Z."/>
            <person name="Zheng J."/>
            <person name="Li H."/>
            <person name="Fang K."/>
            <person name="Wang S."/>
            <person name="He J."/>
            <person name="Zhou D."/>
            <person name="Weng S."/>
            <person name="Chi M."/>
            <person name="Gu Z."/>
            <person name="He J."/>
            <person name="Li F."/>
            <person name="Wang M."/>
        </authorList>
    </citation>
    <scope>NUCLEOTIDE SEQUENCE [LARGE SCALE GENOMIC DNA]</scope>
    <source>
        <strain evidence="2">ZL_2023a</strain>
    </source>
</reference>
<gene>
    <name evidence="2" type="ORF">OTU49_008896</name>
</gene>
<feature type="region of interest" description="Disordered" evidence="1">
    <location>
        <begin position="518"/>
        <end position="541"/>
    </location>
</feature>
<feature type="region of interest" description="Disordered" evidence="1">
    <location>
        <begin position="166"/>
        <end position="331"/>
    </location>
</feature>
<organism evidence="2 3">
    <name type="scientific">Cherax quadricarinatus</name>
    <name type="common">Australian red claw crayfish</name>
    <dbReference type="NCBI Taxonomy" id="27406"/>
    <lineage>
        <taxon>Eukaryota</taxon>
        <taxon>Metazoa</taxon>
        <taxon>Ecdysozoa</taxon>
        <taxon>Arthropoda</taxon>
        <taxon>Crustacea</taxon>
        <taxon>Multicrustacea</taxon>
        <taxon>Malacostraca</taxon>
        <taxon>Eumalacostraca</taxon>
        <taxon>Eucarida</taxon>
        <taxon>Decapoda</taxon>
        <taxon>Pleocyemata</taxon>
        <taxon>Astacidea</taxon>
        <taxon>Parastacoidea</taxon>
        <taxon>Parastacidae</taxon>
        <taxon>Cherax</taxon>
    </lineage>
</organism>
<dbReference type="Proteomes" id="UP001445076">
    <property type="component" value="Unassembled WGS sequence"/>
</dbReference>
<feature type="compositionally biased region" description="Polar residues" evidence="1">
    <location>
        <begin position="893"/>
        <end position="903"/>
    </location>
</feature>
<feature type="compositionally biased region" description="Polar residues" evidence="1">
    <location>
        <begin position="470"/>
        <end position="479"/>
    </location>
</feature>
<protein>
    <submittedName>
        <fullName evidence="2">Uncharacterized protein</fullName>
    </submittedName>
</protein>
<feature type="compositionally biased region" description="Polar residues" evidence="1">
    <location>
        <begin position="965"/>
        <end position="977"/>
    </location>
</feature>
<feature type="region of interest" description="Disordered" evidence="1">
    <location>
        <begin position="553"/>
        <end position="611"/>
    </location>
</feature>
<evidence type="ECO:0000313" key="3">
    <source>
        <dbReference type="Proteomes" id="UP001445076"/>
    </source>
</evidence>
<evidence type="ECO:0000313" key="2">
    <source>
        <dbReference type="EMBL" id="KAK8728957.1"/>
    </source>
</evidence>
<feature type="region of interest" description="Disordered" evidence="1">
    <location>
        <begin position="447"/>
        <end position="503"/>
    </location>
</feature>
<feature type="compositionally biased region" description="Basic and acidic residues" evidence="1">
    <location>
        <begin position="280"/>
        <end position="294"/>
    </location>
</feature>
<proteinExistence type="predicted"/>
<feature type="compositionally biased region" description="Basic and acidic residues" evidence="1">
    <location>
        <begin position="483"/>
        <end position="495"/>
    </location>
</feature>
<keyword evidence="3" id="KW-1185">Reference proteome</keyword>
<name>A0AAW0WBL8_CHEQU</name>
<feature type="compositionally biased region" description="Basic and acidic residues" evidence="1">
    <location>
        <begin position="859"/>
        <end position="868"/>
    </location>
</feature>
<feature type="compositionally biased region" description="Basic and acidic residues" evidence="1">
    <location>
        <begin position="448"/>
        <end position="460"/>
    </location>
</feature>
<evidence type="ECO:0000256" key="1">
    <source>
        <dbReference type="SAM" id="MobiDB-lite"/>
    </source>
</evidence>
<feature type="region of interest" description="Disordered" evidence="1">
    <location>
        <begin position="34"/>
        <end position="147"/>
    </location>
</feature>
<feature type="region of interest" description="Disordered" evidence="1">
    <location>
        <begin position="931"/>
        <end position="992"/>
    </location>
</feature>
<feature type="compositionally biased region" description="Basic and acidic residues" evidence="1">
    <location>
        <begin position="361"/>
        <end position="390"/>
    </location>
</feature>
<sequence length="992" mass="108959">GTDTVQTVPELGVIKTTDTKKEIEAKEVIQTQTGSNIKEMLTSNRDSNKEGLMGPSDEFRDEEAKGSLANKHHSFSVVTENGTGKQSKTQDIQNKNHDLTPSTSDKGDTANAQVTRGTNITAEGYDTNVKTKSPQATTEQEGTTEEPEMATILIPYSFVQFLGHASTSSHHENVDEDPAGKIEELQPPFNTGGEGPEHPGTGITNGVRDRSPVQNEGNPDYYVNESSFNVDDNPVDYTADRPFYGGGETPASDGGSPQNNGGNKPFYNNEESLVYGGEEIPAHGDEESSVHGKESLVYGEESPLNVGESQKYVGGRPVYDGEAPVYGEGRPVYGEEKWTEAAGRRPVYGAGARPVHVGVERPEYGWGENEAHNEERPTYGEETPVHKDEVSPLLGNQEAGGLSRKDDSGAQEYGGDSPFFIKLPGSPNAVPVFLQYEPIQIKYIPSEQLDKKGEQEHIGDESNEGISEPIQDSQVTDVSMLTMEERNKTKEDSDQKAGTGSLGSALDRILDDSAATFNTQVVGQQTEDKEQKTENFIPHKPIIKAPDPFFLMEAPQLGKPDQPPPHTHQHSSHSHENEDYSVDLSSKLSFGSGRPEPQEGTAGTVEDVPLGTKQEILYPGDYDSHDAYTGVNLSSLMNPVFELVTKTTTMSHEDRMNPQYTPFPITTNAPRLRANPIPMDILSVLATPRPKTTDTQGVSHVFSGSTNQTSTLVTQPTSTITKTLPSVEYSPIPAVNFEDSYDSPFIPHHFFDKENQILAGNSDLPEGYPLIFHGLPHNLKEDASPDNTRWVSALPYKTSDAAVHSTTQSTQQNSDEYRTTTTIITTNTDEAIISTHHSPPPSEHLKAHHQEWVFPQSRQEPDTGEYYRSHHSRVKPGRGSYYRYHSRQEPGEGNSSDRLPQQSPARVYSAFYSPREIPGIDPAVFSYRKVSQAQPGDSEAPVLTYDTPLRQEAHQYQQQQQQQQVSEPSWSGGTTSDGDPAQHPLLGPQFFQ</sequence>
<comment type="caution">
    <text evidence="2">The sequence shown here is derived from an EMBL/GenBank/DDBJ whole genome shotgun (WGS) entry which is preliminary data.</text>
</comment>
<dbReference type="EMBL" id="JARKIK010000069">
    <property type="protein sequence ID" value="KAK8728957.1"/>
    <property type="molecule type" value="Genomic_DNA"/>
</dbReference>